<evidence type="ECO:0008006" key="18">
    <source>
        <dbReference type="Google" id="ProtNLM"/>
    </source>
</evidence>
<evidence type="ECO:0000256" key="13">
    <source>
        <dbReference type="SAM" id="SignalP"/>
    </source>
</evidence>
<dbReference type="PANTHER" id="PTHR30069:SF29">
    <property type="entry name" value="HEMOGLOBIN AND HEMOGLOBIN-HAPTOGLOBIN-BINDING PROTEIN 1-RELATED"/>
    <property type="match status" value="1"/>
</dbReference>
<reference evidence="16" key="1">
    <citation type="submission" date="2015-10" db="EMBL/GenBank/DDBJ databases">
        <title>Description of Candidatus Tenderia electrophaga gen. nov, sp. nov., an Uncultivated Electroautotroph from a Biocathode Enrichment.</title>
        <authorList>
            <person name="Eddie B.J."/>
            <person name="Malanoski A.P."/>
            <person name="Wang Z."/>
            <person name="Hall R.J."/>
            <person name="Oh S.D."/>
            <person name="Heiner C."/>
            <person name="Lin B."/>
            <person name="Strycharz-Glaven S.M."/>
        </authorList>
    </citation>
    <scope>NUCLEOTIDE SEQUENCE [LARGE SCALE GENOMIC DNA]</scope>
    <source>
        <strain evidence="16">NRL1</strain>
    </source>
</reference>
<keyword evidence="7 12" id="KW-0798">TonB box</keyword>
<feature type="chain" id="PRO_5006604966" description="TonB-dependent receptor" evidence="13">
    <location>
        <begin position="24"/>
        <end position="710"/>
    </location>
</feature>
<evidence type="ECO:0000259" key="15">
    <source>
        <dbReference type="Pfam" id="PF07715"/>
    </source>
</evidence>
<dbReference type="SUPFAM" id="SSF56935">
    <property type="entry name" value="Porins"/>
    <property type="match status" value="1"/>
</dbReference>
<dbReference type="InterPro" id="IPR039426">
    <property type="entry name" value="TonB-dep_rcpt-like"/>
</dbReference>
<dbReference type="STRING" id="1748243.Tel_14335"/>
<evidence type="ECO:0000256" key="5">
    <source>
        <dbReference type="ARBA" id="ARBA00022692"/>
    </source>
</evidence>
<evidence type="ECO:0000256" key="1">
    <source>
        <dbReference type="ARBA" id="ARBA00004571"/>
    </source>
</evidence>
<dbReference type="KEGG" id="tee:Tel_14335"/>
<keyword evidence="17" id="KW-1185">Reference proteome</keyword>
<keyword evidence="3 11" id="KW-0813">Transport</keyword>
<evidence type="ECO:0000313" key="16">
    <source>
        <dbReference type="EMBL" id="ALP54222.1"/>
    </source>
</evidence>
<gene>
    <name evidence="16" type="ORF">Tel_14335</name>
</gene>
<dbReference type="GO" id="GO:0044718">
    <property type="term" value="P:siderophore transmembrane transport"/>
    <property type="evidence" value="ECO:0007669"/>
    <property type="project" value="TreeGrafter"/>
</dbReference>
<dbReference type="InterPro" id="IPR000531">
    <property type="entry name" value="Beta-barrel_TonB"/>
</dbReference>
<dbReference type="PANTHER" id="PTHR30069">
    <property type="entry name" value="TONB-DEPENDENT OUTER MEMBRANE RECEPTOR"/>
    <property type="match status" value="1"/>
</dbReference>
<evidence type="ECO:0000256" key="2">
    <source>
        <dbReference type="ARBA" id="ARBA00008143"/>
    </source>
</evidence>
<protein>
    <recommendedName>
        <fullName evidence="18">TonB-dependent receptor</fullName>
    </recommendedName>
</protein>
<dbReference type="InterPro" id="IPR036942">
    <property type="entry name" value="Beta-barrel_TonB_sf"/>
</dbReference>
<evidence type="ECO:0000256" key="11">
    <source>
        <dbReference type="PROSITE-ProRule" id="PRU01360"/>
    </source>
</evidence>
<dbReference type="Gene3D" id="2.40.170.20">
    <property type="entry name" value="TonB-dependent receptor, beta-barrel domain"/>
    <property type="match status" value="1"/>
</dbReference>
<evidence type="ECO:0000256" key="9">
    <source>
        <dbReference type="ARBA" id="ARBA00023170"/>
    </source>
</evidence>
<accession>A0A0S2TGF7</accession>
<dbReference type="AlphaFoldDB" id="A0A0S2TGF7"/>
<evidence type="ECO:0000256" key="12">
    <source>
        <dbReference type="RuleBase" id="RU003357"/>
    </source>
</evidence>
<keyword evidence="10 11" id="KW-0998">Cell outer membrane</keyword>
<dbReference type="Gene3D" id="2.170.130.10">
    <property type="entry name" value="TonB-dependent receptor, plug domain"/>
    <property type="match status" value="1"/>
</dbReference>
<evidence type="ECO:0000259" key="14">
    <source>
        <dbReference type="Pfam" id="PF00593"/>
    </source>
</evidence>
<evidence type="ECO:0000256" key="10">
    <source>
        <dbReference type="ARBA" id="ARBA00023237"/>
    </source>
</evidence>
<evidence type="ECO:0000313" key="17">
    <source>
        <dbReference type="Proteomes" id="UP000055136"/>
    </source>
</evidence>
<proteinExistence type="inferred from homology"/>
<comment type="subcellular location">
    <subcellularLocation>
        <location evidence="1 11">Cell outer membrane</location>
        <topology evidence="1 11">Multi-pass membrane protein</topology>
    </subcellularLocation>
</comment>
<dbReference type="InterPro" id="IPR012910">
    <property type="entry name" value="Plug_dom"/>
</dbReference>
<evidence type="ECO:0000256" key="4">
    <source>
        <dbReference type="ARBA" id="ARBA00022452"/>
    </source>
</evidence>
<keyword evidence="4 11" id="KW-1134">Transmembrane beta strand</keyword>
<organism evidence="16 17">
    <name type="scientific">Candidatus Tenderia electrophaga</name>
    <dbReference type="NCBI Taxonomy" id="1748243"/>
    <lineage>
        <taxon>Bacteria</taxon>
        <taxon>Pseudomonadati</taxon>
        <taxon>Pseudomonadota</taxon>
        <taxon>Gammaproteobacteria</taxon>
        <taxon>Candidatus Tenderiales</taxon>
        <taxon>Candidatus Tenderiaceae</taxon>
        <taxon>Candidatus Tenderia</taxon>
    </lineage>
</organism>
<evidence type="ECO:0000256" key="6">
    <source>
        <dbReference type="ARBA" id="ARBA00022729"/>
    </source>
</evidence>
<keyword evidence="8 11" id="KW-0472">Membrane</keyword>
<dbReference type="GO" id="GO:0015344">
    <property type="term" value="F:siderophore uptake transmembrane transporter activity"/>
    <property type="evidence" value="ECO:0007669"/>
    <property type="project" value="TreeGrafter"/>
</dbReference>
<keyword evidence="9" id="KW-0675">Receptor</keyword>
<dbReference type="GO" id="GO:0009279">
    <property type="term" value="C:cell outer membrane"/>
    <property type="evidence" value="ECO:0007669"/>
    <property type="project" value="UniProtKB-SubCell"/>
</dbReference>
<feature type="domain" description="TonB-dependent receptor-like beta-barrel" evidence="14">
    <location>
        <begin position="282"/>
        <end position="677"/>
    </location>
</feature>
<feature type="signal peptide" evidence="13">
    <location>
        <begin position="1"/>
        <end position="23"/>
    </location>
</feature>
<comment type="similarity">
    <text evidence="2">Belongs to the TonB-dependent receptor family. Hemoglobin/haptoglobin binding protein subfamily.</text>
</comment>
<dbReference type="Pfam" id="PF00593">
    <property type="entry name" value="TonB_dep_Rec_b-barrel"/>
    <property type="match status" value="1"/>
</dbReference>
<name>A0A0S2TGF7_9GAMM</name>
<feature type="domain" description="TonB-dependent receptor plug" evidence="15">
    <location>
        <begin position="56"/>
        <end position="162"/>
    </location>
</feature>
<keyword evidence="5 11" id="KW-0812">Transmembrane</keyword>
<dbReference type="InterPro" id="IPR037066">
    <property type="entry name" value="Plug_dom_sf"/>
</dbReference>
<dbReference type="Pfam" id="PF07715">
    <property type="entry name" value="Plug"/>
    <property type="match status" value="1"/>
</dbReference>
<dbReference type="PROSITE" id="PS52016">
    <property type="entry name" value="TONB_DEPENDENT_REC_3"/>
    <property type="match status" value="1"/>
</dbReference>
<evidence type="ECO:0000256" key="7">
    <source>
        <dbReference type="ARBA" id="ARBA00023077"/>
    </source>
</evidence>
<dbReference type="CDD" id="cd01347">
    <property type="entry name" value="ligand_gated_channel"/>
    <property type="match status" value="1"/>
</dbReference>
<keyword evidence="6 13" id="KW-0732">Signal</keyword>
<dbReference type="Proteomes" id="UP000055136">
    <property type="component" value="Chromosome"/>
</dbReference>
<evidence type="ECO:0000256" key="3">
    <source>
        <dbReference type="ARBA" id="ARBA00022448"/>
    </source>
</evidence>
<sequence>MPNIKVTAIATVASLLLVPSVHAQQLAAVEEDLMLLYEDEEMISIATGTSKPIHLAPSVASVITAKEINAMGARTLDEVLETVPGVHVSKSSIRNSSIFSIRGIHTDWNPQVLLLVNGLPFNDLITGSRPPLFRLPVENIARVEVIRGPGSAVFGADAFAGVINIISKDSADIDGLVAGARTGSFDTQETWLQYGGEFNGWAVAGSFEYSTSDGDHDRIVTSDFQTTLDTQFGTDVSLAPGPLETRYDLLNTSVTLTREKWSIWFNSWVLNDAGVGPGVAQAIDPAGEQENDQYTLVLDYTDDDLTESWLLETRLSYRVLDQQSTYRILPPGAVVPIGADGNLFTPPSCSSPPCLVTFTDGVWGNPGGQQTETRFEVAGIFEGWQDHRLRLAVGADHDEFEPVETKNFGPGVIDGSVSPIDGGLSDVTDTPYVFVQNASRTVRYLSLQDEWRVGRDWELTAGIRHDDYSDFGQTTNPRLALVWATDYNLTTKLLYGRAFRAPSLTELYFENNPVTIGNPDLEPETIDMIELVVDYRPSFDVETIFGLYAYEADDLIEFVNGTAQNSHNQKGHGLEFEAEWHASNELQIKGNFALQYSEDANSGAVVPNAPRRQLFVAADWRMIERWSLYGQANWVADRTRASTDPRPAIDDYTTVDLFLRHQPDNRHWQFGLSAKNVFDEDAREPSDGTIPGDYPLEGRSVFLEVVFHIR</sequence>
<dbReference type="EMBL" id="CP013099">
    <property type="protein sequence ID" value="ALP54222.1"/>
    <property type="molecule type" value="Genomic_DNA"/>
</dbReference>
<evidence type="ECO:0000256" key="8">
    <source>
        <dbReference type="ARBA" id="ARBA00023136"/>
    </source>
</evidence>